<accession>A0A834EQL4</accession>
<gene>
    <name evidence="3" type="ORF">HJG60_009916</name>
</gene>
<keyword evidence="1" id="KW-0472">Membrane</keyword>
<feature type="transmembrane region" description="Helical" evidence="1">
    <location>
        <begin position="88"/>
        <end position="110"/>
    </location>
</feature>
<name>A0A834EQL4_9CHIR</name>
<feature type="signal peptide" evidence="2">
    <location>
        <begin position="1"/>
        <end position="34"/>
    </location>
</feature>
<keyword evidence="2" id="KW-0732">Signal</keyword>
<evidence type="ECO:0000313" key="4">
    <source>
        <dbReference type="Proteomes" id="UP000664940"/>
    </source>
</evidence>
<reference evidence="3 4" key="1">
    <citation type="journal article" date="2020" name="Nature">
        <title>Six reference-quality genomes reveal evolution of bat adaptations.</title>
        <authorList>
            <person name="Jebb D."/>
            <person name="Huang Z."/>
            <person name="Pippel M."/>
            <person name="Hughes G.M."/>
            <person name="Lavrichenko K."/>
            <person name="Devanna P."/>
            <person name="Winkler S."/>
            <person name="Jermiin L.S."/>
            <person name="Skirmuntt E.C."/>
            <person name="Katzourakis A."/>
            <person name="Burkitt-Gray L."/>
            <person name="Ray D.A."/>
            <person name="Sullivan K.A.M."/>
            <person name="Roscito J.G."/>
            <person name="Kirilenko B.M."/>
            <person name="Davalos L.M."/>
            <person name="Corthals A.P."/>
            <person name="Power M.L."/>
            <person name="Jones G."/>
            <person name="Ransome R.D."/>
            <person name="Dechmann D.K.N."/>
            <person name="Locatelli A.G."/>
            <person name="Puechmaille S.J."/>
            <person name="Fedrigo O."/>
            <person name="Jarvis E.D."/>
            <person name="Hiller M."/>
            <person name="Vernes S.C."/>
            <person name="Myers E.W."/>
            <person name="Teeling E.C."/>
        </authorList>
    </citation>
    <scope>NUCLEOTIDE SEQUENCE [LARGE SCALE GENOMIC DNA]</scope>
    <source>
        <strain evidence="3">Bat1K_MPI-CBG_1</strain>
    </source>
</reference>
<dbReference type="EMBL" id="JABVXQ010000002">
    <property type="protein sequence ID" value="KAF6125481.1"/>
    <property type="molecule type" value="Genomic_DNA"/>
</dbReference>
<keyword evidence="1" id="KW-0812">Transmembrane</keyword>
<evidence type="ECO:0000313" key="3">
    <source>
        <dbReference type="EMBL" id="KAF6125481.1"/>
    </source>
</evidence>
<feature type="chain" id="PRO_5032539821" evidence="2">
    <location>
        <begin position="35"/>
        <end position="129"/>
    </location>
</feature>
<sequence>MHWCVEGCSFQPFLKLCFLVKWLIFSQRWNLAFCSDEYENAYHPQITLRLPKVRIFKKNSNTLFKRMSALSQFYVFVFLTHLSFNLEIAFFAPFILLFVFPESNACISFFKKNSFKKKQPLEPSIKAAA</sequence>
<keyword evidence="1" id="KW-1133">Transmembrane helix</keyword>
<evidence type="ECO:0000256" key="2">
    <source>
        <dbReference type="SAM" id="SignalP"/>
    </source>
</evidence>
<evidence type="ECO:0000256" key="1">
    <source>
        <dbReference type="SAM" id="Phobius"/>
    </source>
</evidence>
<dbReference type="AlphaFoldDB" id="A0A834EQL4"/>
<organism evidence="3 4">
    <name type="scientific">Phyllostomus discolor</name>
    <name type="common">pale spear-nosed bat</name>
    <dbReference type="NCBI Taxonomy" id="89673"/>
    <lineage>
        <taxon>Eukaryota</taxon>
        <taxon>Metazoa</taxon>
        <taxon>Chordata</taxon>
        <taxon>Craniata</taxon>
        <taxon>Vertebrata</taxon>
        <taxon>Euteleostomi</taxon>
        <taxon>Mammalia</taxon>
        <taxon>Eutheria</taxon>
        <taxon>Laurasiatheria</taxon>
        <taxon>Chiroptera</taxon>
        <taxon>Yangochiroptera</taxon>
        <taxon>Phyllostomidae</taxon>
        <taxon>Phyllostominae</taxon>
        <taxon>Phyllostomus</taxon>
    </lineage>
</organism>
<comment type="caution">
    <text evidence="3">The sequence shown here is derived from an EMBL/GenBank/DDBJ whole genome shotgun (WGS) entry which is preliminary data.</text>
</comment>
<feature type="transmembrane region" description="Helical" evidence="1">
    <location>
        <begin position="63"/>
        <end position="82"/>
    </location>
</feature>
<proteinExistence type="predicted"/>
<protein>
    <submittedName>
        <fullName evidence="3">Uncharacterized protein</fullName>
    </submittedName>
</protein>
<dbReference type="Proteomes" id="UP000664940">
    <property type="component" value="Unassembled WGS sequence"/>
</dbReference>